<dbReference type="InterPro" id="IPR012338">
    <property type="entry name" value="Beta-lactam/transpept-like"/>
</dbReference>
<dbReference type="InterPro" id="IPR001586">
    <property type="entry name" value="Beta-lactam_class-C_AS"/>
</dbReference>
<dbReference type="Gene3D" id="3.40.710.10">
    <property type="entry name" value="DD-peptidase/beta-lactamase superfamily"/>
    <property type="match status" value="1"/>
</dbReference>
<comment type="catalytic activity">
    <reaction evidence="1 5">
        <text>a beta-lactam + H2O = a substituted beta-amino acid</text>
        <dbReference type="Rhea" id="RHEA:20401"/>
        <dbReference type="ChEBI" id="CHEBI:15377"/>
        <dbReference type="ChEBI" id="CHEBI:35627"/>
        <dbReference type="ChEBI" id="CHEBI:140347"/>
        <dbReference type="EC" id="3.5.2.6"/>
    </reaction>
</comment>
<dbReference type="InterPro" id="IPR001466">
    <property type="entry name" value="Beta-lactam-related"/>
</dbReference>
<evidence type="ECO:0000256" key="2">
    <source>
        <dbReference type="ARBA" id="ARBA00007840"/>
    </source>
</evidence>
<accession>A0ABW5B256</accession>
<dbReference type="SUPFAM" id="SSF56601">
    <property type="entry name" value="beta-lactamase/transpeptidase-like"/>
    <property type="match status" value="1"/>
</dbReference>
<proteinExistence type="inferred from homology"/>
<gene>
    <name evidence="8" type="ORF">ACFSJT_15580</name>
</gene>
<dbReference type="PANTHER" id="PTHR46825:SF10">
    <property type="entry name" value="BETA-LACTAMASE-RELATED DOMAIN-CONTAINING PROTEIN"/>
    <property type="match status" value="1"/>
</dbReference>
<feature type="chain" id="PRO_5046126324" description="Beta-lactamase" evidence="6">
    <location>
        <begin position="20"/>
        <end position="360"/>
    </location>
</feature>
<evidence type="ECO:0000256" key="5">
    <source>
        <dbReference type="RuleBase" id="RU361140"/>
    </source>
</evidence>
<organism evidence="8 9">
    <name type="scientific">Aquimarina celericrescens</name>
    <dbReference type="NCBI Taxonomy" id="1964542"/>
    <lineage>
        <taxon>Bacteria</taxon>
        <taxon>Pseudomonadati</taxon>
        <taxon>Bacteroidota</taxon>
        <taxon>Flavobacteriia</taxon>
        <taxon>Flavobacteriales</taxon>
        <taxon>Flavobacteriaceae</taxon>
        <taxon>Aquimarina</taxon>
    </lineage>
</organism>
<evidence type="ECO:0000256" key="4">
    <source>
        <dbReference type="ARBA" id="ARBA00023251"/>
    </source>
</evidence>
<keyword evidence="3 5" id="KW-0378">Hydrolase</keyword>
<evidence type="ECO:0000259" key="7">
    <source>
        <dbReference type="Pfam" id="PF00144"/>
    </source>
</evidence>
<keyword evidence="4 5" id="KW-0046">Antibiotic resistance</keyword>
<evidence type="ECO:0000256" key="1">
    <source>
        <dbReference type="ARBA" id="ARBA00001526"/>
    </source>
</evidence>
<dbReference type="EC" id="3.5.2.6" evidence="5"/>
<evidence type="ECO:0000256" key="3">
    <source>
        <dbReference type="ARBA" id="ARBA00022801"/>
    </source>
</evidence>
<keyword evidence="9" id="KW-1185">Reference proteome</keyword>
<dbReference type="RefSeq" id="WP_378321243.1">
    <property type="nucleotide sequence ID" value="NZ_JBHUHY010000016.1"/>
</dbReference>
<comment type="similarity">
    <text evidence="2 5">Belongs to the class-C beta-lactamase family.</text>
</comment>
<dbReference type="PANTHER" id="PTHR46825">
    <property type="entry name" value="D-ALANYL-D-ALANINE-CARBOXYPEPTIDASE/ENDOPEPTIDASE AMPH"/>
    <property type="match status" value="1"/>
</dbReference>
<feature type="domain" description="Beta-lactamase-related" evidence="7">
    <location>
        <begin position="38"/>
        <end position="342"/>
    </location>
</feature>
<dbReference type="EMBL" id="JBHUHY010000016">
    <property type="protein sequence ID" value="MFD2188224.1"/>
    <property type="molecule type" value="Genomic_DNA"/>
</dbReference>
<name>A0ABW5B256_9FLAO</name>
<reference evidence="9" key="1">
    <citation type="journal article" date="2019" name="Int. J. Syst. Evol. Microbiol.">
        <title>The Global Catalogue of Microorganisms (GCM) 10K type strain sequencing project: providing services to taxonomists for standard genome sequencing and annotation.</title>
        <authorList>
            <consortium name="The Broad Institute Genomics Platform"/>
            <consortium name="The Broad Institute Genome Sequencing Center for Infectious Disease"/>
            <person name="Wu L."/>
            <person name="Ma J."/>
        </authorList>
    </citation>
    <scope>NUCLEOTIDE SEQUENCE [LARGE SCALE GENOMIC DNA]</scope>
    <source>
        <strain evidence="9">DT92</strain>
    </source>
</reference>
<dbReference type="PROSITE" id="PS00336">
    <property type="entry name" value="BETA_LACTAMASE_C"/>
    <property type="match status" value="1"/>
</dbReference>
<evidence type="ECO:0000256" key="6">
    <source>
        <dbReference type="SAM" id="SignalP"/>
    </source>
</evidence>
<comment type="caution">
    <text evidence="8">The sequence shown here is derived from an EMBL/GenBank/DDBJ whole genome shotgun (WGS) entry which is preliminary data.</text>
</comment>
<evidence type="ECO:0000313" key="8">
    <source>
        <dbReference type="EMBL" id="MFD2188224.1"/>
    </source>
</evidence>
<dbReference type="GO" id="GO:0016787">
    <property type="term" value="F:hydrolase activity"/>
    <property type="evidence" value="ECO:0007669"/>
    <property type="project" value="UniProtKB-KW"/>
</dbReference>
<keyword evidence="6" id="KW-0732">Signal</keyword>
<evidence type="ECO:0000313" key="9">
    <source>
        <dbReference type="Proteomes" id="UP001597344"/>
    </source>
</evidence>
<feature type="signal peptide" evidence="6">
    <location>
        <begin position="1"/>
        <end position="19"/>
    </location>
</feature>
<protein>
    <recommendedName>
        <fullName evidence="5">Beta-lactamase</fullName>
        <ecNumber evidence="5">3.5.2.6</ecNumber>
    </recommendedName>
</protein>
<sequence length="360" mass="40674">MRIYLTFTLLTCVILSSIAQEQLLEKLSESFFKDSTNYGLAVGIVHNDSVKDFYYGGKYYPNNLDIDDRTIFEIGSVSKTFTSYILASMQVKGIIHKDDHLTDYMFSSLENKKVFEPVLLKNLATHTSGIPLTGTDDWQVLQKDQRFNPESQFDLLTKEFIYEKLAKMDSLNNFGTYRYSNVGLSILSFVLQKKTSLSYQELLQKLISDPLQLKDLYLEVPQDKVHRIAMPHQKELQVPLIELSDTKAAGGVKTTMPDMLVYLNSLANPKTKAQKQIQQLLFEPQFTDNNLKHLGLSWGIYKLAGEQVYFHNGGTYGSGSIAIICPSKKLAIALFANSQVTSEVQSYGIKIIEEIISGNN</sequence>
<dbReference type="Pfam" id="PF00144">
    <property type="entry name" value="Beta-lactamase"/>
    <property type="match status" value="1"/>
</dbReference>
<dbReference type="InterPro" id="IPR050491">
    <property type="entry name" value="AmpC-like"/>
</dbReference>
<dbReference type="Proteomes" id="UP001597344">
    <property type="component" value="Unassembled WGS sequence"/>
</dbReference>